<dbReference type="CDD" id="cd14297">
    <property type="entry name" value="UBA2_spUBP14_like"/>
    <property type="match status" value="1"/>
</dbReference>
<evidence type="ECO:0000313" key="3">
    <source>
        <dbReference type="EMBL" id="KAK8893866.1"/>
    </source>
</evidence>
<keyword evidence="1" id="KW-0812">Transmembrane</keyword>
<feature type="transmembrane region" description="Helical" evidence="1">
    <location>
        <begin position="43"/>
        <end position="66"/>
    </location>
</feature>
<sequence length="299" mass="34855">MFLGDIWIDGAPSLYYFLFIPPVFSLLIWLIELQNIYYLTLRIIHIIFCWFSLFDIFIVELLIWSLRNIERIVGPKQFRVFLFYNFIAYLPLCILSNILSPNTVCIPLGYFYPFSLFIFMLVFIPSSPVFLIITDKLVITLGYILLIAVYIPYSLVPLFGSIIGTIIWNYDIFCLSKCATEPLEISDDDMVVIPRMREHGIHHSRHHTRTINHSNRRNRNRQGININMRMVNPLSDLLQPLNGAANLNIAEEENNEPEVRQSDIRQITEMGFEEPQARNALIRCHNNVQRAVDMLLNGN</sequence>
<feature type="domain" description="UBA" evidence="2">
    <location>
        <begin position="258"/>
        <end position="298"/>
    </location>
</feature>
<comment type="caution">
    <text evidence="3">The sequence shown here is derived from an EMBL/GenBank/DDBJ whole genome shotgun (WGS) entry which is preliminary data.</text>
</comment>
<reference evidence="3 4" key="1">
    <citation type="submission" date="2024-04" db="EMBL/GenBank/DDBJ databases">
        <title>Tritrichomonas musculus Genome.</title>
        <authorList>
            <person name="Alves-Ferreira E."/>
            <person name="Grigg M."/>
            <person name="Lorenzi H."/>
            <person name="Galac M."/>
        </authorList>
    </citation>
    <scope>NUCLEOTIDE SEQUENCE [LARGE SCALE GENOMIC DNA]</scope>
    <source>
        <strain evidence="3 4">EAF2021</strain>
    </source>
</reference>
<dbReference type="Pfam" id="PF00627">
    <property type="entry name" value="UBA"/>
    <property type="match status" value="1"/>
</dbReference>
<dbReference type="SUPFAM" id="SSF46934">
    <property type="entry name" value="UBA-like"/>
    <property type="match status" value="1"/>
</dbReference>
<dbReference type="InterPro" id="IPR009060">
    <property type="entry name" value="UBA-like_sf"/>
</dbReference>
<dbReference type="SMART" id="SM00165">
    <property type="entry name" value="UBA"/>
    <property type="match status" value="1"/>
</dbReference>
<accession>A0ABR2KSV2</accession>
<evidence type="ECO:0000256" key="1">
    <source>
        <dbReference type="SAM" id="Phobius"/>
    </source>
</evidence>
<protein>
    <recommendedName>
        <fullName evidence="2">UBA domain-containing protein</fullName>
    </recommendedName>
</protein>
<feature type="transmembrane region" description="Helical" evidence="1">
    <location>
        <begin position="12"/>
        <end position="31"/>
    </location>
</feature>
<feature type="transmembrane region" description="Helical" evidence="1">
    <location>
        <begin position="145"/>
        <end position="168"/>
    </location>
</feature>
<evidence type="ECO:0000259" key="2">
    <source>
        <dbReference type="PROSITE" id="PS50030"/>
    </source>
</evidence>
<keyword evidence="4" id="KW-1185">Reference proteome</keyword>
<proteinExistence type="predicted"/>
<dbReference type="EMBL" id="JAPFFF010000003">
    <property type="protein sequence ID" value="KAK8893866.1"/>
    <property type="molecule type" value="Genomic_DNA"/>
</dbReference>
<keyword evidence="1" id="KW-1133">Transmembrane helix</keyword>
<organism evidence="3 4">
    <name type="scientific">Tritrichomonas musculus</name>
    <dbReference type="NCBI Taxonomy" id="1915356"/>
    <lineage>
        <taxon>Eukaryota</taxon>
        <taxon>Metamonada</taxon>
        <taxon>Parabasalia</taxon>
        <taxon>Tritrichomonadida</taxon>
        <taxon>Tritrichomonadidae</taxon>
        <taxon>Tritrichomonas</taxon>
    </lineage>
</organism>
<dbReference type="PROSITE" id="PS50030">
    <property type="entry name" value="UBA"/>
    <property type="match status" value="1"/>
</dbReference>
<evidence type="ECO:0000313" key="4">
    <source>
        <dbReference type="Proteomes" id="UP001470230"/>
    </source>
</evidence>
<dbReference type="Gene3D" id="1.10.8.10">
    <property type="entry name" value="DNA helicase RuvA subunit, C-terminal domain"/>
    <property type="match status" value="1"/>
</dbReference>
<name>A0ABR2KSV2_9EUKA</name>
<dbReference type="InterPro" id="IPR015940">
    <property type="entry name" value="UBA"/>
</dbReference>
<feature type="transmembrane region" description="Helical" evidence="1">
    <location>
        <begin position="78"/>
        <end position="99"/>
    </location>
</feature>
<gene>
    <name evidence="3" type="ORF">M9Y10_022295</name>
</gene>
<keyword evidence="1" id="KW-0472">Membrane</keyword>
<dbReference type="Proteomes" id="UP001470230">
    <property type="component" value="Unassembled WGS sequence"/>
</dbReference>
<feature type="transmembrane region" description="Helical" evidence="1">
    <location>
        <begin position="111"/>
        <end position="133"/>
    </location>
</feature>